<accession>A0A016VL52</accession>
<reference evidence="3" key="1">
    <citation type="journal article" date="2015" name="Nat. Genet.">
        <title>The genome and transcriptome of the zoonotic hookworm Ancylostoma ceylanicum identify infection-specific gene families.</title>
        <authorList>
            <person name="Schwarz E.M."/>
            <person name="Hu Y."/>
            <person name="Antoshechkin I."/>
            <person name="Miller M.M."/>
            <person name="Sternberg P.W."/>
            <person name="Aroian R.V."/>
        </authorList>
    </citation>
    <scope>NUCLEOTIDE SEQUENCE</scope>
    <source>
        <strain evidence="3">HY135</strain>
    </source>
</reference>
<evidence type="ECO:0000313" key="3">
    <source>
        <dbReference type="Proteomes" id="UP000024635"/>
    </source>
</evidence>
<sequence>MRLVGWRWLAFVPSTAFVVRRSSHRRSLRGVIQRPTRIVRNSQCALSSYRQLASTKSHPALAAMPARPLLGYRQTLSLTTFFHSAAALFLRNVPRVIRRERDGGGLESGASEQPHGDRLED</sequence>
<keyword evidence="3" id="KW-1185">Reference proteome</keyword>
<dbReference type="AlphaFoldDB" id="A0A016VL52"/>
<evidence type="ECO:0000256" key="1">
    <source>
        <dbReference type="SAM" id="MobiDB-lite"/>
    </source>
</evidence>
<evidence type="ECO:0000313" key="2">
    <source>
        <dbReference type="EMBL" id="EYC27493.1"/>
    </source>
</evidence>
<protein>
    <submittedName>
        <fullName evidence="2">Uncharacterized protein</fullName>
    </submittedName>
</protein>
<gene>
    <name evidence="2" type="primary">Acey_s0009.g760</name>
    <name evidence="2" type="ORF">Y032_0009g760</name>
</gene>
<organism evidence="2 3">
    <name type="scientific">Ancylostoma ceylanicum</name>
    <dbReference type="NCBI Taxonomy" id="53326"/>
    <lineage>
        <taxon>Eukaryota</taxon>
        <taxon>Metazoa</taxon>
        <taxon>Ecdysozoa</taxon>
        <taxon>Nematoda</taxon>
        <taxon>Chromadorea</taxon>
        <taxon>Rhabditida</taxon>
        <taxon>Rhabditina</taxon>
        <taxon>Rhabditomorpha</taxon>
        <taxon>Strongyloidea</taxon>
        <taxon>Ancylostomatidae</taxon>
        <taxon>Ancylostomatinae</taxon>
        <taxon>Ancylostoma</taxon>
    </lineage>
</organism>
<proteinExistence type="predicted"/>
<dbReference type="EMBL" id="JARK01001345">
    <property type="protein sequence ID" value="EYC27493.1"/>
    <property type="molecule type" value="Genomic_DNA"/>
</dbReference>
<comment type="caution">
    <text evidence="2">The sequence shown here is derived from an EMBL/GenBank/DDBJ whole genome shotgun (WGS) entry which is preliminary data.</text>
</comment>
<feature type="region of interest" description="Disordered" evidence="1">
    <location>
        <begin position="101"/>
        <end position="121"/>
    </location>
</feature>
<name>A0A016VL52_9BILA</name>
<dbReference type="Proteomes" id="UP000024635">
    <property type="component" value="Unassembled WGS sequence"/>
</dbReference>